<dbReference type="AlphaFoldDB" id="A0A7I8LG84"/>
<evidence type="ECO:0000313" key="4">
    <source>
        <dbReference type="Proteomes" id="UP000663760"/>
    </source>
</evidence>
<reference evidence="3" key="1">
    <citation type="submission" date="2020-02" db="EMBL/GenBank/DDBJ databases">
        <authorList>
            <person name="Scholz U."/>
            <person name="Mascher M."/>
            <person name="Fiebig A."/>
        </authorList>
    </citation>
    <scope>NUCLEOTIDE SEQUENCE</scope>
</reference>
<accession>A0A7I8LG84</accession>
<keyword evidence="2" id="KW-0472">Membrane</keyword>
<evidence type="ECO:0000256" key="1">
    <source>
        <dbReference type="SAM" id="MobiDB-lite"/>
    </source>
</evidence>
<dbReference type="EMBL" id="LR746277">
    <property type="protein sequence ID" value="CAA7408244.1"/>
    <property type="molecule type" value="Genomic_DNA"/>
</dbReference>
<feature type="transmembrane region" description="Helical" evidence="2">
    <location>
        <begin position="147"/>
        <end position="166"/>
    </location>
</feature>
<sequence length="192" mass="21112">MSEVNEQPEGGRRNGSKSIGSKNILSRRNHSALVLLLPSCHLFSGFFEFGLKGPPVATIPSGTPSLCIPVENQSRQQQLSLSLALMVVCFTMSDTQQLTQGTRSLLLFDLYSAFVSLTFTAAVVLSVLSLSAFVLWSCLALPILSLLRVWFLPMAHAGALLLFLAWNRWKYRSAVQDTPLRPSSCSLPRCRP</sequence>
<keyword evidence="2" id="KW-1133">Transmembrane helix</keyword>
<keyword evidence="4" id="KW-1185">Reference proteome</keyword>
<feature type="region of interest" description="Disordered" evidence="1">
    <location>
        <begin position="1"/>
        <end position="21"/>
    </location>
</feature>
<keyword evidence="2" id="KW-0812">Transmembrane</keyword>
<evidence type="ECO:0000313" key="3">
    <source>
        <dbReference type="EMBL" id="CAA7408244.1"/>
    </source>
</evidence>
<name>A0A7I8LG84_SPIIN</name>
<feature type="transmembrane region" description="Helical" evidence="2">
    <location>
        <begin position="110"/>
        <end position="135"/>
    </location>
</feature>
<dbReference type="Proteomes" id="UP000663760">
    <property type="component" value="Chromosome 14"/>
</dbReference>
<evidence type="ECO:0000256" key="2">
    <source>
        <dbReference type="SAM" id="Phobius"/>
    </source>
</evidence>
<organism evidence="3 4">
    <name type="scientific">Spirodela intermedia</name>
    <name type="common">Intermediate duckweed</name>
    <dbReference type="NCBI Taxonomy" id="51605"/>
    <lineage>
        <taxon>Eukaryota</taxon>
        <taxon>Viridiplantae</taxon>
        <taxon>Streptophyta</taxon>
        <taxon>Embryophyta</taxon>
        <taxon>Tracheophyta</taxon>
        <taxon>Spermatophyta</taxon>
        <taxon>Magnoliopsida</taxon>
        <taxon>Liliopsida</taxon>
        <taxon>Araceae</taxon>
        <taxon>Lemnoideae</taxon>
        <taxon>Spirodela</taxon>
    </lineage>
</organism>
<proteinExistence type="predicted"/>
<protein>
    <submittedName>
        <fullName evidence="3">Uncharacterized protein</fullName>
    </submittedName>
</protein>
<gene>
    <name evidence="3" type="ORF">SI8410_14018922</name>
</gene>